<organism evidence="1">
    <name type="scientific">freshwater metagenome</name>
    <dbReference type="NCBI Taxonomy" id="449393"/>
    <lineage>
        <taxon>unclassified sequences</taxon>
        <taxon>metagenomes</taxon>
        <taxon>ecological metagenomes</taxon>
    </lineage>
</organism>
<protein>
    <submittedName>
        <fullName evidence="1">Unannotated protein</fullName>
    </submittedName>
</protein>
<accession>A0A6J6X7D8</accession>
<proteinExistence type="predicted"/>
<evidence type="ECO:0000313" key="1">
    <source>
        <dbReference type="EMBL" id="CAB4792065.1"/>
    </source>
</evidence>
<name>A0A6J6X7D8_9ZZZZ</name>
<gene>
    <name evidence="1" type="ORF">UFOPK2996_00547</name>
</gene>
<sequence>MGLPFTPPSSLLMNATAARSAALSSGNAPAAPASWLIIPMRIGSPFAATGECAILPSVVSSPMQATTDPLLQSSPPPGTPLDPVVPVSLDSLQAPRPAARRAIPAMSAEPLRLQAQYRRCWIWLLISDYPSTCSKAGPPLAPAVHIIPLREGLVLPGWYIGSLMATALAYLSSARIDDLSHLSIMGTATALRRVIIIP</sequence>
<dbReference type="EMBL" id="CAFAAH010000053">
    <property type="protein sequence ID" value="CAB4792065.1"/>
    <property type="molecule type" value="Genomic_DNA"/>
</dbReference>
<reference evidence="1" key="1">
    <citation type="submission" date="2020-05" db="EMBL/GenBank/DDBJ databases">
        <authorList>
            <person name="Chiriac C."/>
            <person name="Salcher M."/>
            <person name="Ghai R."/>
            <person name="Kavagutti S V."/>
        </authorList>
    </citation>
    <scope>NUCLEOTIDE SEQUENCE</scope>
</reference>
<dbReference type="AlphaFoldDB" id="A0A6J6X7D8"/>